<sequence>MVTRECRHTRTCMSDETTVLHLITRYLDGGAETTTENEIEALLDADADYDVILGTGIAHEPDALTALETRGVRTVIFRTIRHYDPVAAVIAIFAVAIFLVRNDVDVIHTHSTEAGVVGRLAGWLARTPVVVHEIHGDPITADRNALLNRFLLWAERMTAPMATRLVVKSDRIRDAYLERGVGRPEQYVTIYHGVDVERFAGAAPSDPVANATDPVVTFVGRVVDGKGLFDLLDAVERIDASMALFVVGDGPLTDAIEREVDERGLEHVRLLGYRDDVAKLLAGSDLLVLPSYREGTPRAVTEAQAAGVPVVATDVAGIPEQVADGASGILVPPGDVDALADAMELLLDDEPTRERMAGEAVEQVRPFRRDHVADQIRSLYATLVDPRADGVE</sequence>
<protein>
    <submittedName>
        <fullName evidence="4">Glycosyltransferase involved in cell wall bisynthesis</fullName>
    </submittedName>
</protein>
<evidence type="ECO:0000313" key="5">
    <source>
        <dbReference type="Proteomes" id="UP000199076"/>
    </source>
</evidence>
<dbReference type="Proteomes" id="UP000199076">
    <property type="component" value="Unassembled WGS sequence"/>
</dbReference>
<dbReference type="Pfam" id="PF00534">
    <property type="entry name" value="Glycos_transf_1"/>
    <property type="match status" value="1"/>
</dbReference>
<keyword evidence="5" id="KW-1185">Reference proteome</keyword>
<keyword evidence="1" id="KW-0812">Transmembrane</keyword>
<feature type="domain" description="Glycosyl transferase family 1" evidence="2">
    <location>
        <begin position="209"/>
        <end position="360"/>
    </location>
</feature>
<feature type="domain" description="Glycosyltransferase subfamily 4-like N-terminal" evidence="3">
    <location>
        <begin position="29"/>
        <end position="190"/>
    </location>
</feature>
<proteinExistence type="predicted"/>
<dbReference type="PANTHER" id="PTHR12526:SF630">
    <property type="entry name" value="GLYCOSYLTRANSFERASE"/>
    <property type="match status" value="1"/>
</dbReference>
<evidence type="ECO:0000313" key="4">
    <source>
        <dbReference type="EMBL" id="SDE99453.1"/>
    </source>
</evidence>
<keyword evidence="1" id="KW-0472">Membrane</keyword>
<dbReference type="Gene3D" id="3.40.50.2000">
    <property type="entry name" value="Glycogen Phosphorylase B"/>
    <property type="match status" value="2"/>
</dbReference>
<dbReference type="EMBL" id="FNBK01000003">
    <property type="protein sequence ID" value="SDE99453.1"/>
    <property type="molecule type" value="Genomic_DNA"/>
</dbReference>
<keyword evidence="4" id="KW-0808">Transferase</keyword>
<evidence type="ECO:0000259" key="3">
    <source>
        <dbReference type="Pfam" id="PF13579"/>
    </source>
</evidence>
<accession>A0A1G7HGL8</accession>
<keyword evidence="1" id="KW-1133">Transmembrane helix</keyword>
<name>A0A1G7HGL8_9EURY</name>
<dbReference type="GO" id="GO:0016757">
    <property type="term" value="F:glycosyltransferase activity"/>
    <property type="evidence" value="ECO:0007669"/>
    <property type="project" value="InterPro"/>
</dbReference>
<gene>
    <name evidence="4" type="ORF">SAMN05216218_10311</name>
</gene>
<dbReference type="SUPFAM" id="SSF53756">
    <property type="entry name" value="UDP-Glycosyltransferase/glycogen phosphorylase"/>
    <property type="match status" value="1"/>
</dbReference>
<dbReference type="CDD" id="cd03808">
    <property type="entry name" value="GT4_CapM-like"/>
    <property type="match status" value="1"/>
</dbReference>
<organism evidence="4 5">
    <name type="scientific">Halorientalis regularis</name>
    <dbReference type="NCBI Taxonomy" id="660518"/>
    <lineage>
        <taxon>Archaea</taxon>
        <taxon>Methanobacteriati</taxon>
        <taxon>Methanobacteriota</taxon>
        <taxon>Stenosarchaea group</taxon>
        <taxon>Halobacteria</taxon>
        <taxon>Halobacteriales</taxon>
        <taxon>Haloarculaceae</taxon>
        <taxon>Halorientalis</taxon>
    </lineage>
</organism>
<dbReference type="PANTHER" id="PTHR12526">
    <property type="entry name" value="GLYCOSYLTRANSFERASE"/>
    <property type="match status" value="1"/>
</dbReference>
<dbReference type="InterPro" id="IPR028098">
    <property type="entry name" value="Glyco_trans_4-like_N"/>
</dbReference>
<evidence type="ECO:0000256" key="1">
    <source>
        <dbReference type="SAM" id="Phobius"/>
    </source>
</evidence>
<feature type="transmembrane region" description="Helical" evidence="1">
    <location>
        <begin position="83"/>
        <end position="100"/>
    </location>
</feature>
<reference evidence="5" key="1">
    <citation type="submission" date="2016-10" db="EMBL/GenBank/DDBJ databases">
        <authorList>
            <person name="Varghese N."/>
            <person name="Submissions S."/>
        </authorList>
    </citation>
    <scope>NUCLEOTIDE SEQUENCE [LARGE SCALE GENOMIC DNA]</scope>
    <source>
        <strain evidence="5">IBRC-M 10760</strain>
    </source>
</reference>
<dbReference type="InterPro" id="IPR001296">
    <property type="entry name" value="Glyco_trans_1"/>
</dbReference>
<evidence type="ECO:0000259" key="2">
    <source>
        <dbReference type="Pfam" id="PF00534"/>
    </source>
</evidence>
<dbReference type="AlphaFoldDB" id="A0A1G7HGL8"/>
<dbReference type="Pfam" id="PF13579">
    <property type="entry name" value="Glyco_trans_4_4"/>
    <property type="match status" value="1"/>
</dbReference>
<dbReference type="STRING" id="660518.SAMN05216218_10311"/>